<evidence type="ECO:0000256" key="1">
    <source>
        <dbReference type="ARBA" id="ARBA00004651"/>
    </source>
</evidence>
<dbReference type="PROSITE" id="PS50929">
    <property type="entry name" value="ABC_TM1F"/>
    <property type="match status" value="1"/>
</dbReference>
<dbReference type="SUPFAM" id="SSF52540">
    <property type="entry name" value="P-loop containing nucleoside triphosphate hydrolases"/>
    <property type="match status" value="1"/>
</dbReference>
<dbReference type="CDD" id="cd18551">
    <property type="entry name" value="ABC_6TM_LmrA_like"/>
    <property type="match status" value="1"/>
</dbReference>
<comment type="caution">
    <text evidence="10">The sequence shown here is derived from an EMBL/GenBank/DDBJ whole genome shotgun (WGS) entry which is preliminary data.</text>
</comment>
<feature type="domain" description="ABC transporter" evidence="8">
    <location>
        <begin position="342"/>
        <end position="577"/>
    </location>
</feature>
<dbReference type="Pfam" id="PF00005">
    <property type="entry name" value="ABC_tran"/>
    <property type="match status" value="1"/>
</dbReference>
<keyword evidence="5 7" id="KW-1133">Transmembrane helix</keyword>
<feature type="transmembrane region" description="Helical" evidence="7">
    <location>
        <begin position="271"/>
        <end position="292"/>
    </location>
</feature>
<organism evidence="10 11">
    <name type="scientific">Streptomyces osmaniensis</name>
    <dbReference type="NCBI Taxonomy" id="593134"/>
    <lineage>
        <taxon>Bacteria</taxon>
        <taxon>Bacillati</taxon>
        <taxon>Actinomycetota</taxon>
        <taxon>Actinomycetes</taxon>
        <taxon>Kitasatosporales</taxon>
        <taxon>Streptomycetaceae</taxon>
        <taxon>Streptomyces</taxon>
    </lineage>
</organism>
<dbReference type="Gene3D" id="3.40.50.300">
    <property type="entry name" value="P-loop containing nucleotide triphosphate hydrolases"/>
    <property type="match status" value="1"/>
</dbReference>
<protein>
    <submittedName>
        <fullName evidence="10">ABC transporter ATP-binding protein</fullName>
    </submittedName>
</protein>
<evidence type="ECO:0000256" key="7">
    <source>
        <dbReference type="SAM" id="Phobius"/>
    </source>
</evidence>
<dbReference type="SMART" id="SM00382">
    <property type="entry name" value="AAA"/>
    <property type="match status" value="1"/>
</dbReference>
<evidence type="ECO:0000256" key="5">
    <source>
        <dbReference type="ARBA" id="ARBA00022989"/>
    </source>
</evidence>
<sequence length="584" mass="61754">MSIADAQPTPPTWRLLLGYVRPHRWALLAGALLSLVTGATGLLLPLVARELIDDLSHDRAITGALLIMSALVVANAALGGLGSYVLRRTAESVVLGARRALSSYLLRLRITAVDRSEPGDLMARVTSDTTLLREVTTDSLVGLGTGGLTLVATVVMMGLVDPVLLAVTLAVILGAGTVLGVIVPRINQASRQAQDAVGVMGASLERILGALRTVKASGAEHREERTLHEAAEESWRQSVRAAKWAAAAGNTAGLAMQIAFITVLAVGGARVATGAIDIGTLVAFLLYVFYLMSPIQEVVGAITQYQTGSAALARIQEALRLPAEPAALPAPLPSAGAQPATLAFDDVRFRYAEDLPYVHHGVTFDVPAQGMTAFVGPSGAGKTTVFSLIERFYDPEDGSITLDGRYLADWELVQLRSAIGYVEQDAPVLSGSLRANLLLGNPDADEDALTRVLKTTRLDGLVSRLPDGLETLVGHRGTKLSGGERQRVAIARALLRRPRLLLLDEATSQLDAVNEAALRDTVADVARTTTVLVVAHRLSTVTMADRIVVMDAGRVRAVGTHRELVAADPLYAELAATQFLATAE</sequence>
<feature type="transmembrane region" description="Helical" evidence="7">
    <location>
        <begin position="60"/>
        <end position="86"/>
    </location>
</feature>
<evidence type="ECO:0000256" key="2">
    <source>
        <dbReference type="ARBA" id="ARBA00022692"/>
    </source>
</evidence>
<evidence type="ECO:0000256" key="4">
    <source>
        <dbReference type="ARBA" id="ARBA00022840"/>
    </source>
</evidence>
<dbReference type="InterPro" id="IPR027417">
    <property type="entry name" value="P-loop_NTPase"/>
</dbReference>
<keyword evidence="3" id="KW-0547">Nucleotide-binding</keyword>
<dbReference type="InterPro" id="IPR011527">
    <property type="entry name" value="ABC1_TM_dom"/>
</dbReference>
<evidence type="ECO:0000256" key="6">
    <source>
        <dbReference type="ARBA" id="ARBA00023136"/>
    </source>
</evidence>
<evidence type="ECO:0000259" key="8">
    <source>
        <dbReference type="PROSITE" id="PS50893"/>
    </source>
</evidence>
<dbReference type="InterPro" id="IPR039421">
    <property type="entry name" value="Type_1_exporter"/>
</dbReference>
<evidence type="ECO:0000256" key="3">
    <source>
        <dbReference type="ARBA" id="ARBA00022741"/>
    </source>
</evidence>
<feature type="transmembrane region" description="Helical" evidence="7">
    <location>
        <begin position="25"/>
        <end position="48"/>
    </location>
</feature>
<feature type="transmembrane region" description="Helical" evidence="7">
    <location>
        <begin position="140"/>
        <end position="157"/>
    </location>
</feature>
<accession>A0ABP6WBI5</accession>
<feature type="domain" description="ABC transmembrane type-1" evidence="9">
    <location>
        <begin position="28"/>
        <end position="307"/>
    </location>
</feature>
<dbReference type="InterPro" id="IPR003439">
    <property type="entry name" value="ABC_transporter-like_ATP-bd"/>
</dbReference>
<keyword evidence="11" id="KW-1185">Reference proteome</keyword>
<dbReference type="PROSITE" id="PS50893">
    <property type="entry name" value="ABC_TRANSPORTER_2"/>
    <property type="match status" value="1"/>
</dbReference>
<feature type="transmembrane region" description="Helical" evidence="7">
    <location>
        <begin position="163"/>
        <end position="183"/>
    </location>
</feature>
<dbReference type="Proteomes" id="UP001500707">
    <property type="component" value="Unassembled WGS sequence"/>
</dbReference>
<reference evidence="11" key="1">
    <citation type="journal article" date="2019" name="Int. J. Syst. Evol. Microbiol.">
        <title>The Global Catalogue of Microorganisms (GCM) 10K type strain sequencing project: providing services to taxonomists for standard genome sequencing and annotation.</title>
        <authorList>
            <consortium name="The Broad Institute Genomics Platform"/>
            <consortium name="The Broad Institute Genome Sequencing Center for Infectious Disease"/>
            <person name="Wu L."/>
            <person name="Ma J."/>
        </authorList>
    </citation>
    <scope>NUCLEOTIDE SEQUENCE [LARGE SCALE GENOMIC DNA]</scope>
    <source>
        <strain evidence="11">JCM 17656</strain>
    </source>
</reference>
<proteinExistence type="predicted"/>
<keyword evidence="6 7" id="KW-0472">Membrane</keyword>
<evidence type="ECO:0000313" key="10">
    <source>
        <dbReference type="EMBL" id="GAA3547727.1"/>
    </source>
</evidence>
<dbReference type="SUPFAM" id="SSF90123">
    <property type="entry name" value="ABC transporter transmembrane region"/>
    <property type="match status" value="1"/>
</dbReference>
<keyword evidence="2 7" id="KW-0812">Transmembrane</keyword>
<dbReference type="Gene3D" id="1.20.1560.10">
    <property type="entry name" value="ABC transporter type 1, transmembrane domain"/>
    <property type="match status" value="1"/>
</dbReference>
<dbReference type="RefSeq" id="WP_346182222.1">
    <property type="nucleotide sequence ID" value="NZ_BAABCE010000005.1"/>
</dbReference>
<comment type="subcellular location">
    <subcellularLocation>
        <location evidence="1">Cell membrane</location>
        <topology evidence="1">Multi-pass membrane protein</topology>
    </subcellularLocation>
</comment>
<dbReference type="GO" id="GO:0005524">
    <property type="term" value="F:ATP binding"/>
    <property type="evidence" value="ECO:0007669"/>
    <property type="project" value="UniProtKB-KW"/>
</dbReference>
<dbReference type="InterPro" id="IPR017871">
    <property type="entry name" value="ABC_transporter-like_CS"/>
</dbReference>
<name>A0ABP6WBI5_9ACTN</name>
<dbReference type="PANTHER" id="PTHR43394">
    <property type="entry name" value="ATP-DEPENDENT PERMEASE MDL1, MITOCHONDRIAL"/>
    <property type="match status" value="1"/>
</dbReference>
<keyword evidence="4 10" id="KW-0067">ATP-binding</keyword>
<feature type="transmembrane region" description="Helical" evidence="7">
    <location>
        <begin position="244"/>
        <end position="265"/>
    </location>
</feature>
<dbReference type="InterPro" id="IPR036640">
    <property type="entry name" value="ABC1_TM_sf"/>
</dbReference>
<dbReference type="PROSITE" id="PS00211">
    <property type="entry name" value="ABC_TRANSPORTER_1"/>
    <property type="match status" value="1"/>
</dbReference>
<dbReference type="PANTHER" id="PTHR43394:SF1">
    <property type="entry name" value="ATP-BINDING CASSETTE SUB-FAMILY B MEMBER 10, MITOCHONDRIAL"/>
    <property type="match status" value="1"/>
</dbReference>
<dbReference type="InterPro" id="IPR003593">
    <property type="entry name" value="AAA+_ATPase"/>
</dbReference>
<dbReference type="Pfam" id="PF00664">
    <property type="entry name" value="ABC_membrane"/>
    <property type="match status" value="1"/>
</dbReference>
<evidence type="ECO:0000313" key="11">
    <source>
        <dbReference type="Proteomes" id="UP001500707"/>
    </source>
</evidence>
<gene>
    <name evidence="10" type="ORF">GCM10022295_32110</name>
</gene>
<evidence type="ECO:0000259" key="9">
    <source>
        <dbReference type="PROSITE" id="PS50929"/>
    </source>
</evidence>
<dbReference type="EMBL" id="BAABCE010000005">
    <property type="protein sequence ID" value="GAA3547727.1"/>
    <property type="molecule type" value="Genomic_DNA"/>
</dbReference>